<protein>
    <recommendedName>
        <fullName evidence="3">Lj928 prophage protein</fullName>
    </recommendedName>
</protein>
<evidence type="ECO:0000313" key="1">
    <source>
        <dbReference type="EMBL" id="EHL11087.1"/>
    </source>
</evidence>
<evidence type="ECO:0000313" key="2">
    <source>
        <dbReference type="Proteomes" id="UP000006437"/>
    </source>
</evidence>
<dbReference type="HOGENOM" id="CLU_058388_0_0_9"/>
<accession>G9X2L7</accession>
<gene>
    <name evidence="1" type="ORF">HMPREF9629_00624</name>
</gene>
<sequence>MAINTLEYSKIMMKKLDQHAVHNLTSGWMEANAGQVIYNGGDEVKIPTMSTSGLGNYDRDKGFVQGSISLKYDTYKMTQDRGRTFQIDAMDVNESGFIATSANVIKVFQEENVIPEIDSYRYAMIADIADKAGKKESVNLTADNALSKIREHIRAVQDIIGTDETFIITMPSNVLALIEDSPKIGKSINVADFKQGSINFKVKTIDDNPIRVVPSSRLKTKYDILDGVTSTQEKGGLKPAADAKNINWLLTPQNVPIAISKTDKLRVFSPDVNQKADAWKIDYRKYHDLWITRGKQEQIFSCVSV</sequence>
<organism evidence="1 2">
    <name type="scientific">Peptoanaerobacter stomatis</name>
    <dbReference type="NCBI Taxonomy" id="796937"/>
    <lineage>
        <taxon>Bacteria</taxon>
        <taxon>Bacillati</taxon>
        <taxon>Bacillota</taxon>
        <taxon>Clostridia</taxon>
        <taxon>Peptostreptococcales</taxon>
        <taxon>Filifactoraceae</taxon>
        <taxon>Peptoanaerobacter</taxon>
    </lineage>
</organism>
<dbReference type="BioCyc" id="EBAC796937-HMP:GMGH-626-MONOMER"/>
<dbReference type="PATRIC" id="fig|796937.3.peg.1858"/>
<dbReference type="EMBL" id="AFZE01000056">
    <property type="protein sequence ID" value="EHL11087.1"/>
    <property type="molecule type" value="Genomic_DNA"/>
</dbReference>
<reference evidence="1 2" key="1">
    <citation type="submission" date="2011-08" db="EMBL/GenBank/DDBJ databases">
        <title>The Genome Sequence of Eubacteriaceae bacterium ACC19a.</title>
        <authorList>
            <consortium name="The Broad Institute Genome Sequencing Platform"/>
            <person name="Earl A."/>
            <person name="Ward D."/>
            <person name="Feldgarden M."/>
            <person name="Gevers D."/>
            <person name="Sizova M."/>
            <person name="Hazen A."/>
            <person name="Epstein S."/>
            <person name="Young S.K."/>
            <person name="Zeng Q."/>
            <person name="Gargeya S."/>
            <person name="Fitzgerald M."/>
            <person name="Haas B."/>
            <person name="Abouelleil A."/>
            <person name="Alvarado L."/>
            <person name="Arachchi H.M."/>
            <person name="Berlin A."/>
            <person name="Brown A."/>
            <person name="Chapman S.B."/>
            <person name="Chen Z."/>
            <person name="Dunbar C."/>
            <person name="Freedman E."/>
            <person name="Gearin G."/>
            <person name="Gellesch M."/>
            <person name="Goldberg J."/>
            <person name="Griggs A."/>
            <person name="Gujja S."/>
            <person name="Heiman D."/>
            <person name="Howarth C."/>
            <person name="Larson L."/>
            <person name="Lui A."/>
            <person name="MacDonald P.J.P."/>
            <person name="Montmayeur A."/>
            <person name="Murphy C."/>
            <person name="Neiman D."/>
            <person name="Pearson M."/>
            <person name="Priest M."/>
            <person name="Roberts A."/>
            <person name="Saif S."/>
            <person name="Shea T."/>
            <person name="Shenoy N."/>
            <person name="Sisk P."/>
            <person name="Stolte C."/>
            <person name="Sykes S."/>
            <person name="Wortman J."/>
            <person name="Nusbaum C."/>
            <person name="Birren B."/>
        </authorList>
    </citation>
    <scope>NUCLEOTIDE SEQUENCE [LARGE SCALE GENOMIC DNA]</scope>
    <source>
        <strain evidence="1 2">ACC19a</strain>
    </source>
</reference>
<proteinExistence type="predicted"/>
<evidence type="ECO:0008006" key="3">
    <source>
        <dbReference type="Google" id="ProtNLM"/>
    </source>
</evidence>
<dbReference type="AlphaFoldDB" id="G9X2L7"/>
<comment type="caution">
    <text evidence="1">The sequence shown here is derived from an EMBL/GenBank/DDBJ whole genome shotgun (WGS) entry which is preliminary data.</text>
</comment>
<dbReference type="Proteomes" id="UP000006437">
    <property type="component" value="Unassembled WGS sequence"/>
</dbReference>
<name>G9X2L7_9FIRM</name>
<dbReference type="RefSeq" id="WP_009524860.1">
    <property type="nucleotide sequence ID" value="NZ_JH414548.1"/>
</dbReference>